<dbReference type="Pfam" id="PF13009">
    <property type="entry name" value="Integrase_2"/>
    <property type="match status" value="1"/>
</dbReference>
<dbReference type="EMBL" id="JBHRVD010000001">
    <property type="protein sequence ID" value="MFC3326126.1"/>
    <property type="molecule type" value="Genomic_DNA"/>
</dbReference>
<evidence type="ECO:0000313" key="2">
    <source>
        <dbReference type="Proteomes" id="UP001595648"/>
    </source>
</evidence>
<keyword evidence="2" id="KW-1185">Reference proteome</keyword>
<name>A0ABV7MVY7_9HYPH</name>
<dbReference type="InterPro" id="IPR024965">
    <property type="entry name" value="Putative_integrase"/>
</dbReference>
<proteinExistence type="predicted"/>
<dbReference type="RefSeq" id="WP_378984718.1">
    <property type="nucleotide sequence ID" value="NZ_JBHRVD010000001.1"/>
</dbReference>
<organism evidence="1 2">
    <name type="scientific">Mesorhizobium cantuariense</name>
    <dbReference type="NCBI Taxonomy" id="1300275"/>
    <lineage>
        <taxon>Bacteria</taxon>
        <taxon>Pseudomonadati</taxon>
        <taxon>Pseudomonadota</taxon>
        <taxon>Alphaproteobacteria</taxon>
        <taxon>Hyphomicrobiales</taxon>
        <taxon>Phyllobacteriaceae</taxon>
        <taxon>Mesorhizobium</taxon>
    </lineage>
</organism>
<protein>
    <submittedName>
        <fullName evidence="1">VPA1269 family protein</fullName>
    </submittedName>
</protein>
<gene>
    <name evidence="1" type="ORF">ACFOJ9_30905</name>
</gene>
<evidence type="ECO:0000313" key="1">
    <source>
        <dbReference type="EMBL" id="MFC3326126.1"/>
    </source>
</evidence>
<dbReference type="Proteomes" id="UP001595648">
    <property type="component" value="Unassembled WGS sequence"/>
</dbReference>
<reference evidence="2" key="1">
    <citation type="journal article" date="2019" name="Int. J. Syst. Evol. Microbiol.">
        <title>The Global Catalogue of Microorganisms (GCM) 10K type strain sequencing project: providing services to taxonomists for standard genome sequencing and annotation.</title>
        <authorList>
            <consortium name="The Broad Institute Genomics Platform"/>
            <consortium name="The Broad Institute Genome Sequencing Center for Infectious Disease"/>
            <person name="Wu L."/>
            <person name="Ma J."/>
        </authorList>
    </citation>
    <scope>NUCLEOTIDE SEQUENCE [LARGE SCALE GENOMIC DNA]</scope>
    <source>
        <strain evidence="2">ICMP 19515</strain>
    </source>
</reference>
<comment type="caution">
    <text evidence="1">The sequence shown here is derived from an EMBL/GenBank/DDBJ whole genome shotgun (WGS) entry which is preliminary data.</text>
</comment>
<sequence length="786" mass="89178">MNLEFRNDDNLMHSDKAPGTYFNGTDRIVLLRAPDADELRRLWEEFDREIRSELKDLLVRPYGEIAQKFGKLGFRGSNAVEREDRLFGMLTQSGEKSAHFSKPSLFAAAAALDLVPDLKPNGQPRERMKRGEGRILDQVLAMPRDAQKAIIEVILNDHENVDEWMLVTQGSEVGWQALRSRVHQATDATAFLEQLAADTEREMGELEHRVVRHASAEEKIRFAPRWFSQFLAQRKIWVWPARYASRIIYLYPARFTPLVARMSVSSDHRDFADAVFRYHQGQRKTGAAVALQAFAAAALCGNTFEAGQRSFNWYPMAAFKERIPSLNAANLLSASLNAVYKLAVEHGGQSVKKREEAHLFVNGARLAKVGVDAFNWTLNPTSYNTQLASKMLERPVIAIPSHVKSWAAQLRELLPAFGNKAITQVENALDLWLIYLMTLEPREAPKDFQTISRTDHVRDLSGRNTYTFWNFLNAYFKGKPADLPNRAISKMRQGFALAALQGRFEAGNPFDTKQDKIGGGYTKRADVTHRKPLELEAWELIVRKNREGDYAFARSLGPTRCHHTLRNLDTGEYQHVFWPAEAIVVDILLNSGMRHVSGRWVDSGEGDEKVIDRESMTMVPNPHPAATLGRKDSFLQLVDLPGKKSRKIIGQRVSINKSGSPFVIPWTDAAIVEAFYRMLALQTKYNPIHESVKPIKPKTREITRANPELFADIFPLFRDPGNTQDLAISDSKVLGYWKQLLHHCQDDVNKLFGYDYPLITDDGLVFDLHALRVTMVSNLLEARCRP</sequence>
<accession>A0ABV7MVY7</accession>